<keyword evidence="3" id="KW-0732">Signal</keyword>
<keyword evidence="1" id="KW-0175">Coiled coil</keyword>
<feature type="signal peptide" evidence="3">
    <location>
        <begin position="1"/>
        <end position="22"/>
    </location>
</feature>
<evidence type="ECO:0000313" key="5">
    <source>
        <dbReference type="Proteomes" id="UP001597369"/>
    </source>
</evidence>
<dbReference type="EMBL" id="JBHUHV010000019">
    <property type="protein sequence ID" value="MFD2066398.1"/>
    <property type="molecule type" value="Genomic_DNA"/>
</dbReference>
<reference evidence="5" key="1">
    <citation type="journal article" date="2019" name="Int. J. Syst. Evol. Microbiol.">
        <title>The Global Catalogue of Microorganisms (GCM) 10K type strain sequencing project: providing services to taxonomists for standard genome sequencing and annotation.</title>
        <authorList>
            <consortium name="The Broad Institute Genomics Platform"/>
            <consortium name="The Broad Institute Genome Sequencing Center for Infectious Disease"/>
            <person name="Wu L."/>
            <person name="Ma J."/>
        </authorList>
    </citation>
    <scope>NUCLEOTIDE SEQUENCE [LARGE SCALE GENOMIC DNA]</scope>
    <source>
        <strain evidence="5">JCM 16545</strain>
    </source>
</reference>
<feature type="compositionally biased region" description="Basic and acidic residues" evidence="2">
    <location>
        <begin position="31"/>
        <end position="43"/>
    </location>
</feature>
<name>A0ABW4WUN8_9BACT</name>
<feature type="coiled-coil region" evidence="1">
    <location>
        <begin position="81"/>
        <end position="108"/>
    </location>
</feature>
<accession>A0ABW4WUN8</accession>
<comment type="caution">
    <text evidence="4">The sequence shown here is derived from an EMBL/GenBank/DDBJ whole genome shotgun (WGS) entry which is preliminary data.</text>
</comment>
<proteinExistence type="predicted"/>
<evidence type="ECO:0000256" key="1">
    <source>
        <dbReference type="SAM" id="Coils"/>
    </source>
</evidence>
<sequence>MKKLLIIALCFGSLAAFSEAKAQTTQSSTQTKDEFWGTEKAGEKGASTDAVGKRAEGLDIRLNTYESGRNKRFSKKYITNSKRMKAILKEEKKMLKKAKRDRKKLRKRLKN</sequence>
<dbReference type="Proteomes" id="UP001597369">
    <property type="component" value="Unassembled WGS sequence"/>
</dbReference>
<evidence type="ECO:0000256" key="2">
    <source>
        <dbReference type="SAM" id="MobiDB-lite"/>
    </source>
</evidence>
<keyword evidence="5" id="KW-1185">Reference proteome</keyword>
<gene>
    <name evidence="4" type="ORF">ACFSKU_05835</name>
</gene>
<dbReference type="RefSeq" id="WP_229960108.1">
    <property type="nucleotide sequence ID" value="NZ_JAJJWI010000007.1"/>
</dbReference>
<organism evidence="4 5">
    <name type="scientific">Pontibacter silvestris</name>
    <dbReference type="NCBI Taxonomy" id="2305183"/>
    <lineage>
        <taxon>Bacteria</taxon>
        <taxon>Pseudomonadati</taxon>
        <taxon>Bacteroidota</taxon>
        <taxon>Cytophagia</taxon>
        <taxon>Cytophagales</taxon>
        <taxon>Hymenobacteraceae</taxon>
        <taxon>Pontibacter</taxon>
    </lineage>
</organism>
<feature type="region of interest" description="Disordered" evidence="2">
    <location>
        <begin position="22"/>
        <end position="48"/>
    </location>
</feature>
<protein>
    <submittedName>
        <fullName evidence="4">Uncharacterized protein</fullName>
    </submittedName>
</protein>
<evidence type="ECO:0000313" key="4">
    <source>
        <dbReference type="EMBL" id="MFD2066398.1"/>
    </source>
</evidence>
<evidence type="ECO:0000256" key="3">
    <source>
        <dbReference type="SAM" id="SignalP"/>
    </source>
</evidence>
<feature type="chain" id="PRO_5046873311" evidence="3">
    <location>
        <begin position="23"/>
        <end position="111"/>
    </location>
</feature>